<dbReference type="GO" id="GO:0019213">
    <property type="term" value="F:deacetylase activity"/>
    <property type="evidence" value="ECO:0007669"/>
    <property type="project" value="TreeGrafter"/>
</dbReference>
<sequence length="275" mass="30237">MQALRQVVVHHDDLGASWSANMAFLELCEQGVVTCGSVMVPCPWFPHMAQLARDNPELDIGVHLTLTSEFDRFRWRPMTGTADNGMCDAEGFMPRRVAETQGADLAAVEAELRAQIDAALAAGIDVTHLDAHMGTVWLPEFVELYERLGADYFLPIFLPGPQDAWVEPSVALDRAWAQAAARGNPMFDGVVSTPFPNLSPTAADYRGILDSAKPGLNWGAFHFTKPGDIAMISDDAPLRLAEYELFRSGAVETMYAELGLELVGMRGFREQLRAR</sequence>
<dbReference type="Pfam" id="PF04794">
    <property type="entry name" value="YdjC"/>
    <property type="match status" value="1"/>
</dbReference>
<evidence type="ECO:0000313" key="6">
    <source>
        <dbReference type="EMBL" id="OEO33093.1"/>
    </source>
</evidence>
<dbReference type="GO" id="GO:0046872">
    <property type="term" value="F:metal ion binding"/>
    <property type="evidence" value="ECO:0007669"/>
    <property type="project" value="UniProtKB-KW"/>
</dbReference>
<keyword evidence="4" id="KW-0460">Magnesium</keyword>
<dbReference type="OrthoDB" id="9774177at2"/>
<dbReference type="EMBL" id="LAJE02000031">
    <property type="protein sequence ID" value="OEO33093.1"/>
    <property type="molecule type" value="Genomic_DNA"/>
</dbReference>
<proteinExistence type="predicted"/>
<dbReference type="PANTHER" id="PTHR31609">
    <property type="entry name" value="YDJC DEACETYLASE FAMILY MEMBER"/>
    <property type="match status" value="1"/>
</dbReference>
<evidence type="ECO:0000256" key="1">
    <source>
        <dbReference type="ARBA" id="ARBA00001946"/>
    </source>
</evidence>
<evidence type="ECO:0008006" key="8">
    <source>
        <dbReference type="Google" id="ProtNLM"/>
    </source>
</evidence>
<dbReference type="CDD" id="cd10802">
    <property type="entry name" value="YdjC_TTHB029_like"/>
    <property type="match status" value="1"/>
</dbReference>
<reference evidence="6 7" key="1">
    <citation type="journal article" date="2015" name="Genome Announc.">
        <title>Genome Assemblies of Three Soil-Associated Devosia species: D. insulae, D. limi, and D. soli.</title>
        <authorList>
            <person name="Hassan Y.I."/>
            <person name="Lepp D."/>
            <person name="Zhou T."/>
        </authorList>
    </citation>
    <scope>NUCLEOTIDE SEQUENCE [LARGE SCALE GENOMIC DNA]</scope>
    <source>
        <strain evidence="6 7">DS-56</strain>
    </source>
</reference>
<dbReference type="RefSeq" id="WP_069907774.1">
    <property type="nucleotide sequence ID" value="NZ_LAJE02000031.1"/>
</dbReference>
<gene>
    <name evidence="6" type="ORF">VW23_008275</name>
</gene>
<dbReference type="InterPro" id="IPR006879">
    <property type="entry name" value="YdjC-like"/>
</dbReference>
<organism evidence="6 7">
    <name type="scientific">Devosia insulae DS-56</name>
    <dbReference type="NCBI Taxonomy" id="1116389"/>
    <lineage>
        <taxon>Bacteria</taxon>
        <taxon>Pseudomonadati</taxon>
        <taxon>Pseudomonadota</taxon>
        <taxon>Alphaproteobacteria</taxon>
        <taxon>Hyphomicrobiales</taxon>
        <taxon>Devosiaceae</taxon>
        <taxon>Devosia</taxon>
    </lineage>
</organism>
<dbReference type="Gene3D" id="3.20.20.370">
    <property type="entry name" value="Glycoside hydrolase/deacetylase"/>
    <property type="match status" value="1"/>
</dbReference>
<dbReference type="SUPFAM" id="SSF88713">
    <property type="entry name" value="Glycoside hydrolase/deacetylase"/>
    <property type="match status" value="1"/>
</dbReference>
<comment type="caution">
    <text evidence="6">The sequence shown here is derived from an EMBL/GenBank/DDBJ whole genome shotgun (WGS) entry which is preliminary data.</text>
</comment>
<keyword evidence="5" id="KW-0119">Carbohydrate metabolism</keyword>
<keyword evidence="7" id="KW-1185">Reference proteome</keyword>
<evidence type="ECO:0000256" key="4">
    <source>
        <dbReference type="ARBA" id="ARBA00022842"/>
    </source>
</evidence>
<evidence type="ECO:0000256" key="2">
    <source>
        <dbReference type="ARBA" id="ARBA00022723"/>
    </source>
</evidence>
<evidence type="ECO:0000256" key="3">
    <source>
        <dbReference type="ARBA" id="ARBA00022801"/>
    </source>
</evidence>
<dbReference type="GO" id="GO:0005975">
    <property type="term" value="P:carbohydrate metabolic process"/>
    <property type="evidence" value="ECO:0007669"/>
    <property type="project" value="InterPro"/>
</dbReference>
<keyword evidence="2" id="KW-0479">Metal-binding</keyword>
<dbReference type="InterPro" id="IPR011330">
    <property type="entry name" value="Glyco_hydro/deAcase_b/a-brl"/>
</dbReference>
<dbReference type="Proteomes" id="UP000095463">
    <property type="component" value="Unassembled WGS sequence"/>
</dbReference>
<dbReference type="GO" id="GO:0016787">
    <property type="term" value="F:hydrolase activity"/>
    <property type="evidence" value="ECO:0007669"/>
    <property type="project" value="UniProtKB-KW"/>
</dbReference>
<evidence type="ECO:0000256" key="5">
    <source>
        <dbReference type="ARBA" id="ARBA00023277"/>
    </source>
</evidence>
<comment type="cofactor">
    <cofactor evidence="1">
        <name>Mg(2+)</name>
        <dbReference type="ChEBI" id="CHEBI:18420"/>
    </cofactor>
</comment>
<evidence type="ECO:0000313" key="7">
    <source>
        <dbReference type="Proteomes" id="UP000095463"/>
    </source>
</evidence>
<dbReference type="PANTHER" id="PTHR31609:SF1">
    <property type="entry name" value="CARBOHYDRATE DEACETYLASE"/>
    <property type="match status" value="1"/>
</dbReference>
<keyword evidence="3" id="KW-0378">Hydrolase</keyword>
<protein>
    <recommendedName>
        <fullName evidence="8">ChbG/HpnK family deacetylase</fullName>
    </recommendedName>
</protein>
<name>A0A1E5XWX9_9HYPH</name>
<dbReference type="AlphaFoldDB" id="A0A1E5XWX9"/>
<accession>A0A1E5XWX9</accession>